<dbReference type="Proteomes" id="UP000593560">
    <property type="component" value="Unassembled WGS sequence"/>
</dbReference>
<comment type="caution">
    <text evidence="1">The sequence shown here is derived from an EMBL/GenBank/DDBJ whole genome shotgun (WGS) entry which is preliminary data.</text>
</comment>
<dbReference type="AlphaFoldDB" id="A0A7J9HH93"/>
<proteinExistence type="predicted"/>
<organism evidence="1 2">
    <name type="scientific">Gossypium harknessii</name>
    <dbReference type="NCBI Taxonomy" id="34285"/>
    <lineage>
        <taxon>Eukaryota</taxon>
        <taxon>Viridiplantae</taxon>
        <taxon>Streptophyta</taxon>
        <taxon>Embryophyta</taxon>
        <taxon>Tracheophyta</taxon>
        <taxon>Spermatophyta</taxon>
        <taxon>Magnoliopsida</taxon>
        <taxon>eudicotyledons</taxon>
        <taxon>Gunneridae</taxon>
        <taxon>Pentapetalae</taxon>
        <taxon>rosids</taxon>
        <taxon>malvids</taxon>
        <taxon>Malvales</taxon>
        <taxon>Malvaceae</taxon>
        <taxon>Malvoideae</taxon>
        <taxon>Gossypium</taxon>
    </lineage>
</organism>
<sequence>MGCCLQGRSNKQWMFPNRRSLKVQDPQGIWTTFCGKWSNTSKQWASRMMPLR</sequence>
<name>A0A7J9HH93_9ROSI</name>
<evidence type="ECO:0000313" key="1">
    <source>
        <dbReference type="EMBL" id="MBA0809217.1"/>
    </source>
</evidence>
<keyword evidence="2" id="KW-1185">Reference proteome</keyword>
<gene>
    <name evidence="1" type="ORF">Gohar_024889</name>
</gene>
<reference evidence="1 2" key="1">
    <citation type="journal article" date="2019" name="Genome Biol. Evol.">
        <title>Insights into the evolution of the New World diploid cottons (Gossypium, subgenus Houzingenia) based on genome sequencing.</title>
        <authorList>
            <person name="Grover C.E."/>
            <person name="Arick M.A. 2nd"/>
            <person name="Thrash A."/>
            <person name="Conover J.L."/>
            <person name="Sanders W.S."/>
            <person name="Peterson D.G."/>
            <person name="Frelichowski J.E."/>
            <person name="Scheffler J.A."/>
            <person name="Scheffler B.E."/>
            <person name="Wendel J.F."/>
        </authorList>
    </citation>
    <scope>NUCLEOTIDE SEQUENCE [LARGE SCALE GENOMIC DNA]</scope>
    <source>
        <strain evidence="1">0</strain>
        <tissue evidence="1">Leaf</tissue>
    </source>
</reference>
<accession>A0A7J9HH93</accession>
<protein>
    <submittedName>
        <fullName evidence="1">Uncharacterized protein</fullName>
    </submittedName>
</protein>
<dbReference type="EMBL" id="JABFAD010000009">
    <property type="protein sequence ID" value="MBA0809217.1"/>
    <property type="molecule type" value="Genomic_DNA"/>
</dbReference>
<evidence type="ECO:0000313" key="2">
    <source>
        <dbReference type="Proteomes" id="UP000593560"/>
    </source>
</evidence>
<dbReference type="OrthoDB" id="997674at2759"/>